<evidence type="ECO:0000313" key="3">
    <source>
        <dbReference type="Proteomes" id="UP000618986"/>
    </source>
</evidence>
<sequence length="209" mass="22680">MDMAYARDVARKAAAESLRQLLDDHRVVGRLRGHEPALGAAVRETLQEALAHPSSAEGHALREFCQRREWTLAEFDAVGHHLLTAVLAQRVGVEALGQVGAALTRARQRLAGPVPEAGRPDRRSRNSAARRYAPPAHLPLPPSWQCSGCAAAWPCPTKQSQLLVEFGGTTAGLAVYLGACLVAATKDMPAMPLAQARARFLGWLPRRRY</sequence>
<keyword evidence="3" id="KW-1185">Reference proteome</keyword>
<protein>
    <submittedName>
        <fullName evidence="2">Uncharacterized protein</fullName>
    </submittedName>
</protein>
<proteinExistence type="predicted"/>
<evidence type="ECO:0000256" key="1">
    <source>
        <dbReference type="SAM" id="MobiDB-lite"/>
    </source>
</evidence>
<dbReference type="Proteomes" id="UP000618986">
    <property type="component" value="Unassembled WGS sequence"/>
</dbReference>
<gene>
    <name evidence="2" type="ORF">FHU28_004488</name>
</gene>
<dbReference type="RefSeq" id="WP_260413077.1">
    <property type="nucleotide sequence ID" value="NZ_JACHJC010000001.1"/>
</dbReference>
<accession>A0ABR6MHU4</accession>
<comment type="caution">
    <text evidence="2">The sequence shown here is derived from an EMBL/GenBank/DDBJ whole genome shotgun (WGS) entry which is preliminary data.</text>
</comment>
<reference evidence="2 3" key="1">
    <citation type="submission" date="2020-08" db="EMBL/GenBank/DDBJ databases">
        <title>Sequencing the genomes of 1000 actinobacteria strains.</title>
        <authorList>
            <person name="Klenk H.-P."/>
        </authorList>
    </citation>
    <scope>NUCLEOTIDE SEQUENCE [LARGE SCALE GENOMIC DNA]</scope>
    <source>
        <strain evidence="2 3">DSM 43036</strain>
    </source>
</reference>
<evidence type="ECO:0000313" key="2">
    <source>
        <dbReference type="EMBL" id="MBB5114649.1"/>
    </source>
</evidence>
<dbReference type="GeneID" id="300297000"/>
<name>A0ABR6MHU4_MICEC</name>
<organism evidence="2 3">
    <name type="scientific">Micromonospora echinospora</name>
    <name type="common">Micromonospora purpurea</name>
    <dbReference type="NCBI Taxonomy" id="1877"/>
    <lineage>
        <taxon>Bacteria</taxon>
        <taxon>Bacillati</taxon>
        <taxon>Actinomycetota</taxon>
        <taxon>Actinomycetes</taxon>
        <taxon>Micromonosporales</taxon>
        <taxon>Micromonosporaceae</taxon>
        <taxon>Micromonospora</taxon>
    </lineage>
</organism>
<feature type="region of interest" description="Disordered" evidence="1">
    <location>
        <begin position="110"/>
        <end position="134"/>
    </location>
</feature>
<dbReference type="EMBL" id="JACHJC010000001">
    <property type="protein sequence ID" value="MBB5114649.1"/>
    <property type="molecule type" value="Genomic_DNA"/>
</dbReference>